<reference evidence="3 4" key="1">
    <citation type="submission" date="2019-04" db="EMBL/GenBank/DDBJ databases">
        <title>Friends and foes A comparative genomics study of 23 Aspergillus species from section Flavi.</title>
        <authorList>
            <consortium name="DOE Joint Genome Institute"/>
            <person name="Kjaerbolling I."/>
            <person name="Vesth T."/>
            <person name="Frisvad J.C."/>
            <person name="Nybo J.L."/>
            <person name="Theobald S."/>
            <person name="Kildgaard S."/>
            <person name="Isbrandt T."/>
            <person name="Kuo A."/>
            <person name="Sato A."/>
            <person name="Lyhne E.K."/>
            <person name="Kogle M.E."/>
            <person name="Wiebenga A."/>
            <person name="Kun R.S."/>
            <person name="Lubbers R.J."/>
            <person name="Makela M.R."/>
            <person name="Barry K."/>
            <person name="Chovatia M."/>
            <person name="Clum A."/>
            <person name="Daum C."/>
            <person name="Haridas S."/>
            <person name="He G."/>
            <person name="LaButti K."/>
            <person name="Lipzen A."/>
            <person name="Mondo S."/>
            <person name="Riley R."/>
            <person name="Salamov A."/>
            <person name="Simmons B.A."/>
            <person name="Magnuson J.K."/>
            <person name="Henrissat B."/>
            <person name="Mortensen U.H."/>
            <person name="Larsen T.O."/>
            <person name="Devries R.P."/>
            <person name="Grigoriev I.V."/>
            <person name="Machida M."/>
            <person name="Baker S.E."/>
            <person name="Andersen M.R."/>
        </authorList>
    </citation>
    <scope>NUCLEOTIDE SEQUENCE [LARGE SCALE GENOMIC DNA]</scope>
    <source>
        <strain evidence="3 4">CBS 117626</strain>
    </source>
</reference>
<evidence type="ECO:0000256" key="1">
    <source>
        <dbReference type="PROSITE-ProRule" id="PRU01363"/>
    </source>
</evidence>
<dbReference type="Proteomes" id="UP000326950">
    <property type="component" value="Unassembled WGS sequence"/>
</dbReference>
<protein>
    <recommendedName>
        <fullName evidence="2">PKS/mFAS DH domain-containing protein</fullName>
    </recommendedName>
</protein>
<dbReference type="AlphaFoldDB" id="A0A5N6UX17"/>
<keyword evidence="4" id="KW-1185">Reference proteome</keyword>
<comment type="caution">
    <text evidence="1">Lacks conserved residue(s) required for the propagation of feature annotation.</text>
</comment>
<name>A0A5N6UX17_ASPTM</name>
<evidence type="ECO:0000313" key="3">
    <source>
        <dbReference type="EMBL" id="KAE8163000.1"/>
    </source>
</evidence>
<feature type="region of interest" description="C-terminal hotdog fold" evidence="1">
    <location>
        <begin position="67"/>
        <end position="178"/>
    </location>
</feature>
<accession>A0A5N6UX17</accession>
<organism evidence="3 4">
    <name type="scientific">Aspergillus tamarii</name>
    <dbReference type="NCBI Taxonomy" id="41984"/>
    <lineage>
        <taxon>Eukaryota</taxon>
        <taxon>Fungi</taxon>
        <taxon>Dikarya</taxon>
        <taxon>Ascomycota</taxon>
        <taxon>Pezizomycotina</taxon>
        <taxon>Eurotiomycetes</taxon>
        <taxon>Eurotiomycetidae</taxon>
        <taxon>Eurotiales</taxon>
        <taxon>Aspergillaceae</taxon>
        <taxon>Aspergillus</taxon>
        <taxon>Aspergillus subgen. Circumdati</taxon>
    </lineage>
</organism>
<dbReference type="InterPro" id="IPR049551">
    <property type="entry name" value="PKS_DH_C"/>
</dbReference>
<dbReference type="InterPro" id="IPR049900">
    <property type="entry name" value="PKS_mFAS_DH"/>
</dbReference>
<evidence type="ECO:0000313" key="4">
    <source>
        <dbReference type="Proteomes" id="UP000326950"/>
    </source>
</evidence>
<gene>
    <name evidence="3" type="ORF">BDV40DRAFT_299876</name>
</gene>
<feature type="region of interest" description="N-terminal hotdog fold" evidence="1">
    <location>
        <begin position="1"/>
        <end position="52"/>
    </location>
</feature>
<dbReference type="OrthoDB" id="329835at2759"/>
<feature type="domain" description="PKS/mFAS DH" evidence="2">
    <location>
        <begin position="1"/>
        <end position="178"/>
    </location>
</feature>
<dbReference type="Gene3D" id="3.10.129.120">
    <property type="match status" value="1"/>
</dbReference>
<dbReference type="PROSITE" id="PS52019">
    <property type="entry name" value="PKS_MFAS_DH"/>
    <property type="match status" value="1"/>
</dbReference>
<evidence type="ECO:0000259" key="2">
    <source>
        <dbReference type="PROSITE" id="PS52019"/>
    </source>
</evidence>
<dbReference type="EMBL" id="ML738622">
    <property type="protein sequence ID" value="KAE8163000.1"/>
    <property type="molecule type" value="Genomic_DNA"/>
</dbReference>
<proteinExistence type="predicted"/>
<dbReference type="Pfam" id="PF14765">
    <property type="entry name" value="PS-DH"/>
    <property type="match status" value="1"/>
</dbReference>
<sequence length="178" mass="19860">MYDVALALEASNSLISGQNVQLIELENISIGKAITLKEPAADWTLFLSVGQVDEYVLPSRPDSIPGLVPVDAEELYESMSHIGLGYSREFRKMENICRTRNYTTSSTMEPTTDQDNSEALLVHLALFDMYFQTVIAAFCYPDDGSFWTHYLPASVDIIRVNASCFRLLRSGHSPSGLR</sequence>